<dbReference type="Proteomes" id="UP000030765">
    <property type="component" value="Unassembled WGS sequence"/>
</dbReference>
<keyword evidence="2" id="KW-0808">Transferase</keyword>
<reference evidence="2 4" key="1">
    <citation type="journal article" date="2014" name="BMC Genomics">
        <title>Genome sequence of Anopheles sinensis provides insight into genetics basis of mosquito competence for malaria parasites.</title>
        <authorList>
            <person name="Zhou D."/>
            <person name="Zhang D."/>
            <person name="Ding G."/>
            <person name="Shi L."/>
            <person name="Hou Q."/>
            <person name="Ye Y."/>
            <person name="Xu Y."/>
            <person name="Zhou H."/>
            <person name="Xiong C."/>
            <person name="Li S."/>
            <person name="Yu J."/>
            <person name="Hong S."/>
            <person name="Yu X."/>
            <person name="Zou P."/>
            <person name="Chen C."/>
            <person name="Chang X."/>
            <person name="Wang W."/>
            <person name="Lv Y."/>
            <person name="Sun Y."/>
            <person name="Ma L."/>
            <person name="Shen B."/>
            <person name="Zhu C."/>
        </authorList>
    </citation>
    <scope>NUCLEOTIDE SEQUENCE [LARGE SCALE GENOMIC DNA]</scope>
</reference>
<dbReference type="VEuPathDB" id="VectorBase:ASIC009097"/>
<evidence type="ECO:0000313" key="2">
    <source>
        <dbReference type="EMBL" id="KFB41461.1"/>
    </source>
</evidence>
<dbReference type="GO" id="GO:0004674">
    <property type="term" value="F:protein serine/threonine kinase activity"/>
    <property type="evidence" value="ECO:0007669"/>
    <property type="project" value="UniProtKB-KW"/>
</dbReference>
<sequence>MHRKQPAATVGATASSSWLIFVTLVPENLAVDGTVLMRGFGRDCSEKEEEEATGRGDVRCVGWLGEAAPHWFRNSIPNPIENPKTNPIRPVSFPVFPAGNHLTSMLI</sequence>
<accession>A0A084VU17</accession>
<reference evidence="3" key="2">
    <citation type="submission" date="2020-05" db="UniProtKB">
        <authorList>
            <consortium name="EnsemblMetazoa"/>
        </authorList>
    </citation>
    <scope>IDENTIFICATION</scope>
</reference>
<proteinExistence type="predicted"/>
<evidence type="ECO:0000256" key="1">
    <source>
        <dbReference type="SAM" id="SignalP"/>
    </source>
</evidence>
<organism evidence="2">
    <name type="scientific">Anopheles sinensis</name>
    <name type="common">Mosquito</name>
    <dbReference type="NCBI Taxonomy" id="74873"/>
    <lineage>
        <taxon>Eukaryota</taxon>
        <taxon>Metazoa</taxon>
        <taxon>Ecdysozoa</taxon>
        <taxon>Arthropoda</taxon>
        <taxon>Hexapoda</taxon>
        <taxon>Insecta</taxon>
        <taxon>Pterygota</taxon>
        <taxon>Neoptera</taxon>
        <taxon>Endopterygota</taxon>
        <taxon>Diptera</taxon>
        <taxon>Nematocera</taxon>
        <taxon>Culicoidea</taxon>
        <taxon>Culicidae</taxon>
        <taxon>Anophelinae</taxon>
        <taxon>Anopheles</taxon>
    </lineage>
</organism>
<gene>
    <name evidence="2" type="ORF">ZHAS_00009097</name>
</gene>
<dbReference type="AlphaFoldDB" id="A0A084VU17"/>
<keyword evidence="2" id="KW-0418">Kinase</keyword>
<keyword evidence="1" id="KW-0732">Signal</keyword>
<dbReference type="EMBL" id="KE525098">
    <property type="protein sequence ID" value="KFB41461.1"/>
    <property type="molecule type" value="Genomic_DNA"/>
</dbReference>
<evidence type="ECO:0000313" key="4">
    <source>
        <dbReference type="Proteomes" id="UP000030765"/>
    </source>
</evidence>
<feature type="signal peptide" evidence="1">
    <location>
        <begin position="1"/>
        <end position="30"/>
    </location>
</feature>
<keyword evidence="2" id="KW-0723">Serine/threonine-protein kinase</keyword>
<dbReference type="EMBL" id="ATLV01016628">
    <property type="status" value="NOT_ANNOTATED_CDS"/>
    <property type="molecule type" value="Genomic_DNA"/>
</dbReference>
<keyword evidence="4" id="KW-1185">Reference proteome</keyword>
<evidence type="ECO:0000313" key="3">
    <source>
        <dbReference type="EnsemblMetazoa" id="ASIC009097-PA"/>
    </source>
</evidence>
<dbReference type="EnsemblMetazoa" id="ASIC009097-RA">
    <property type="protein sequence ID" value="ASIC009097-PA"/>
    <property type="gene ID" value="ASIC009097"/>
</dbReference>
<name>A0A084VU17_ANOSI</name>
<feature type="chain" id="PRO_5010759898" evidence="1">
    <location>
        <begin position="31"/>
        <end position="107"/>
    </location>
</feature>
<protein>
    <submittedName>
        <fullName evidence="2 3">Serine/threonine protein kinase</fullName>
    </submittedName>
</protein>